<accession>A0A3R9PKQ8</accession>
<reference evidence="2 3" key="1">
    <citation type="submission" date="2018-10" db="EMBL/GenBank/DDBJ databases">
        <title>Co-occurring genomic capacity for anaerobic methane metabolism and dissimilatory sulfite reduction discovered in the Korarchaeota.</title>
        <authorList>
            <person name="Mckay L.J."/>
            <person name="Dlakic M."/>
            <person name="Fields M.W."/>
            <person name="Delmont T.O."/>
            <person name="Eren A.M."/>
            <person name="Jay Z.J."/>
            <person name="Klingelsmith K.B."/>
            <person name="Rusch D.B."/>
            <person name="Inskeep W.P."/>
        </authorList>
    </citation>
    <scope>NUCLEOTIDE SEQUENCE [LARGE SCALE GENOMIC DNA]</scope>
    <source>
        <strain evidence="2 3">MDKW</strain>
    </source>
</reference>
<name>A0A3R9PKQ8_9CREN</name>
<evidence type="ECO:0000256" key="1">
    <source>
        <dbReference type="ARBA" id="ARBA00022649"/>
    </source>
</evidence>
<gene>
    <name evidence="2" type="ORF">D6D85_03675</name>
</gene>
<sequence>MSVTVTVRIPKELKEEAEKHGINISHVLRRALEEELRKRKIKEAKEAAKRVGELFSRIPEEEIVNRIKKARKER</sequence>
<protein>
    <submittedName>
        <fullName evidence="2">Uncharacterized protein</fullName>
    </submittedName>
</protein>
<dbReference type="Pfam" id="PF07362">
    <property type="entry name" value="CcdA"/>
    <property type="match status" value="1"/>
</dbReference>
<evidence type="ECO:0000313" key="3">
    <source>
        <dbReference type="Proteomes" id="UP000277582"/>
    </source>
</evidence>
<proteinExistence type="predicted"/>
<dbReference type="EMBL" id="RCOS01000055">
    <property type="protein sequence ID" value="RSN76678.1"/>
    <property type="molecule type" value="Genomic_DNA"/>
</dbReference>
<organism evidence="2 3">
    <name type="scientific">Candidatus Methanodesulfokora washburnensis</name>
    <dbReference type="NCBI Taxonomy" id="2478471"/>
    <lineage>
        <taxon>Archaea</taxon>
        <taxon>Thermoproteota</taxon>
        <taxon>Candidatus Korarchaeia</taxon>
        <taxon>Candidatus Korarchaeia incertae sedis</taxon>
        <taxon>Candidatus Methanodesulfokora</taxon>
    </lineage>
</organism>
<dbReference type="AlphaFoldDB" id="A0A3R9PKQ8"/>
<keyword evidence="1" id="KW-1277">Toxin-antitoxin system</keyword>
<dbReference type="InterPro" id="IPR009956">
    <property type="entry name" value="Post-segregation_anti-tox_CcdA"/>
</dbReference>
<keyword evidence="3" id="KW-1185">Reference proteome</keyword>
<evidence type="ECO:0000313" key="2">
    <source>
        <dbReference type="EMBL" id="RSN76678.1"/>
    </source>
</evidence>
<comment type="caution">
    <text evidence="2">The sequence shown here is derived from an EMBL/GenBank/DDBJ whole genome shotgun (WGS) entry which is preliminary data.</text>
</comment>
<dbReference type="Proteomes" id="UP000277582">
    <property type="component" value="Unassembled WGS sequence"/>
</dbReference>